<accession>A0A6C0DHK0</accession>
<sequence>MSSLVYGGVKYIRVRHAIFCKLCKDTIESRGYRDFKYCSCGAIAIDDTRVLGSPKDIEERNIYSASVNGKQVWLPEDAYLKIDNISNQNAR</sequence>
<feature type="domain" description="DUF7695" evidence="1">
    <location>
        <begin position="15"/>
        <end position="46"/>
    </location>
</feature>
<protein>
    <recommendedName>
        <fullName evidence="1">DUF7695 domain-containing protein</fullName>
    </recommendedName>
</protein>
<dbReference type="EMBL" id="MN739626">
    <property type="protein sequence ID" value="QHT16436.1"/>
    <property type="molecule type" value="Genomic_DNA"/>
</dbReference>
<dbReference type="AlphaFoldDB" id="A0A6C0DHK0"/>
<dbReference type="Pfam" id="PF24749">
    <property type="entry name" value="DUF7695"/>
    <property type="match status" value="1"/>
</dbReference>
<proteinExistence type="predicted"/>
<reference evidence="2" key="1">
    <citation type="journal article" date="2020" name="Nature">
        <title>Giant virus diversity and host interactions through global metagenomics.</title>
        <authorList>
            <person name="Schulz F."/>
            <person name="Roux S."/>
            <person name="Paez-Espino D."/>
            <person name="Jungbluth S."/>
            <person name="Walsh D.A."/>
            <person name="Denef V.J."/>
            <person name="McMahon K.D."/>
            <person name="Konstantinidis K.T."/>
            <person name="Eloe-Fadrosh E.A."/>
            <person name="Kyrpides N.C."/>
            <person name="Woyke T."/>
        </authorList>
    </citation>
    <scope>NUCLEOTIDE SEQUENCE</scope>
    <source>
        <strain evidence="2">GVMAG-M-3300023174-189</strain>
    </source>
</reference>
<name>A0A6C0DHK0_9ZZZZ</name>
<evidence type="ECO:0000259" key="1">
    <source>
        <dbReference type="Pfam" id="PF24749"/>
    </source>
</evidence>
<organism evidence="2">
    <name type="scientific">viral metagenome</name>
    <dbReference type="NCBI Taxonomy" id="1070528"/>
    <lineage>
        <taxon>unclassified sequences</taxon>
        <taxon>metagenomes</taxon>
        <taxon>organismal metagenomes</taxon>
    </lineage>
</organism>
<dbReference type="InterPro" id="IPR056112">
    <property type="entry name" value="DUF7695"/>
</dbReference>
<evidence type="ECO:0000313" key="2">
    <source>
        <dbReference type="EMBL" id="QHT16436.1"/>
    </source>
</evidence>